<name>A0A8X6RMI6_TRICX</name>
<reference evidence="1" key="1">
    <citation type="submission" date="2020-08" db="EMBL/GenBank/DDBJ databases">
        <title>Multicomponent nature underlies the extraordinary mechanical properties of spider dragline silk.</title>
        <authorList>
            <person name="Kono N."/>
            <person name="Nakamura H."/>
            <person name="Mori M."/>
            <person name="Yoshida Y."/>
            <person name="Ohtoshi R."/>
            <person name="Malay A.D."/>
            <person name="Moran D.A.P."/>
            <person name="Tomita M."/>
            <person name="Numata K."/>
            <person name="Arakawa K."/>
        </authorList>
    </citation>
    <scope>NUCLEOTIDE SEQUENCE</scope>
</reference>
<comment type="caution">
    <text evidence="1">The sequence shown here is derived from an EMBL/GenBank/DDBJ whole genome shotgun (WGS) entry which is preliminary data.</text>
</comment>
<evidence type="ECO:0000313" key="1">
    <source>
        <dbReference type="EMBL" id="GFX91932.1"/>
    </source>
</evidence>
<dbReference type="AlphaFoldDB" id="A0A8X6RMI6"/>
<proteinExistence type="predicted"/>
<gene>
    <name evidence="1" type="ORF">TNCV_3577621</name>
</gene>
<dbReference type="EMBL" id="BMAU01021137">
    <property type="protein sequence ID" value="GFX91932.1"/>
    <property type="molecule type" value="Genomic_DNA"/>
</dbReference>
<evidence type="ECO:0000313" key="2">
    <source>
        <dbReference type="Proteomes" id="UP000887159"/>
    </source>
</evidence>
<keyword evidence="2" id="KW-1185">Reference proteome</keyword>
<accession>A0A8X6RMI6</accession>
<dbReference type="Proteomes" id="UP000887159">
    <property type="component" value="Unassembled WGS sequence"/>
</dbReference>
<organism evidence="1 2">
    <name type="scientific">Trichonephila clavipes</name>
    <name type="common">Golden silk orbweaver</name>
    <name type="synonym">Nephila clavipes</name>
    <dbReference type="NCBI Taxonomy" id="2585209"/>
    <lineage>
        <taxon>Eukaryota</taxon>
        <taxon>Metazoa</taxon>
        <taxon>Ecdysozoa</taxon>
        <taxon>Arthropoda</taxon>
        <taxon>Chelicerata</taxon>
        <taxon>Arachnida</taxon>
        <taxon>Araneae</taxon>
        <taxon>Araneomorphae</taxon>
        <taxon>Entelegynae</taxon>
        <taxon>Araneoidea</taxon>
        <taxon>Nephilidae</taxon>
        <taxon>Trichonephila</taxon>
    </lineage>
</organism>
<protein>
    <submittedName>
        <fullName evidence="1">Uncharacterized protein</fullName>
    </submittedName>
</protein>
<sequence>MLKIGKKPTVFHDIDDDDISGSSSIEGNGQLDFVIISQKSEELMNEEDFDKEVLEMYTCVPYEAFGLRFRRIKEKKNSKKLVDHKPLYMCF</sequence>